<name>W1XTK1_9ZZZZ</name>
<dbReference type="AlphaFoldDB" id="W1XTK1"/>
<evidence type="ECO:0000313" key="1">
    <source>
        <dbReference type="EMBL" id="ETJ33431.1"/>
    </source>
</evidence>
<protein>
    <submittedName>
        <fullName evidence="1">Uncharacterized protein</fullName>
    </submittedName>
</protein>
<organism evidence="1">
    <name type="scientific">human gut metagenome</name>
    <dbReference type="NCBI Taxonomy" id="408170"/>
    <lineage>
        <taxon>unclassified sequences</taxon>
        <taxon>metagenomes</taxon>
        <taxon>organismal metagenomes</taxon>
    </lineage>
</organism>
<accession>W1XTK1</accession>
<sequence length="26" mass="3087">MAYLRQQLLEGLRTIGVVNHHFNYRG</sequence>
<gene>
    <name evidence="1" type="ORF">Q604_UNBC12109G0001</name>
</gene>
<dbReference type="EMBL" id="AZMM01012109">
    <property type="protein sequence ID" value="ETJ33431.1"/>
    <property type="molecule type" value="Genomic_DNA"/>
</dbReference>
<feature type="non-terminal residue" evidence="1">
    <location>
        <position position="26"/>
    </location>
</feature>
<comment type="caution">
    <text evidence="1">The sequence shown here is derived from an EMBL/GenBank/DDBJ whole genome shotgun (WGS) entry which is preliminary data.</text>
</comment>
<proteinExistence type="predicted"/>
<reference evidence="1" key="1">
    <citation type="submission" date="2013-12" db="EMBL/GenBank/DDBJ databases">
        <title>A Varibaculum cambriense genome reconstructed from a premature infant gut community with otherwise low bacterial novelty that shifts toward anaerobic metabolism during the third week of life.</title>
        <authorList>
            <person name="Brown C.T."/>
            <person name="Sharon I."/>
            <person name="Thomas B.C."/>
            <person name="Castelle C.J."/>
            <person name="Morowitz M.J."/>
            <person name="Banfield J.F."/>
        </authorList>
    </citation>
    <scope>NUCLEOTIDE SEQUENCE</scope>
</reference>